<evidence type="ECO:0000313" key="1">
    <source>
        <dbReference type="EMBL" id="SHK48626.1"/>
    </source>
</evidence>
<proteinExistence type="predicted"/>
<dbReference type="EMBL" id="FRBC01000005">
    <property type="protein sequence ID" value="SHK48626.1"/>
    <property type="molecule type" value="Genomic_DNA"/>
</dbReference>
<evidence type="ECO:0000313" key="2">
    <source>
        <dbReference type="Proteomes" id="UP000184263"/>
    </source>
</evidence>
<sequence>MDLGIKDLAIISDATKVKNINKTHTIRKLKKTRRRLQRQVSRKYQMNKKGDRYCKTGNLIKSENISFQ</sequence>
<dbReference type="AlphaFoldDB" id="A0A1M6SVC1"/>
<gene>
    <name evidence="1" type="ORF">SAMN05216582_10593</name>
</gene>
<protein>
    <submittedName>
        <fullName evidence="1">Putative transposase</fullName>
    </submittedName>
</protein>
<dbReference type="Proteomes" id="UP000184263">
    <property type="component" value="Unassembled WGS sequence"/>
</dbReference>
<organism evidence="1 2">
    <name type="scientific">Selenomonas ruminantium</name>
    <dbReference type="NCBI Taxonomy" id="971"/>
    <lineage>
        <taxon>Bacteria</taxon>
        <taxon>Bacillati</taxon>
        <taxon>Bacillota</taxon>
        <taxon>Negativicutes</taxon>
        <taxon>Selenomonadales</taxon>
        <taxon>Selenomonadaceae</taxon>
        <taxon>Selenomonas</taxon>
    </lineage>
</organism>
<reference evidence="1 2" key="1">
    <citation type="submission" date="2016-11" db="EMBL/GenBank/DDBJ databases">
        <authorList>
            <person name="Jaros S."/>
            <person name="Januszkiewicz K."/>
            <person name="Wedrychowicz H."/>
        </authorList>
    </citation>
    <scope>NUCLEOTIDE SEQUENCE [LARGE SCALE GENOMIC DNA]</scope>
    <source>
        <strain evidence="1 2">HD4</strain>
    </source>
</reference>
<name>A0A1M6SVC1_SELRU</name>
<accession>A0A1M6SVC1</accession>